<dbReference type="Proteomes" id="UP000006906">
    <property type="component" value="Chromosome 2"/>
</dbReference>
<dbReference type="InterPro" id="IPR050186">
    <property type="entry name" value="TPT_transporter"/>
</dbReference>
<feature type="domain" description="EamA" evidence="8">
    <location>
        <begin position="283"/>
        <end position="396"/>
    </location>
</feature>
<sequence length="507" mass="52627">MTLRDRGGFASSPWGPVDPRSQSKFDAFLRGPIAAEVSYCLVSAGTILFNKHALSTFEFPAPNVLLTFQFGIAVVLLKVLHLLGFLHLEPMRWDIVKLWFPVNIIFVLMNATGFYALMSVSAGMFTVLKNLSNLLTILGDWYFFNKTYSWQVWACLGLMILSAGLGGWTDLSFSAEGYAWQLVNCIFTAAYSLHLSSVVRAAGNAAAASAAGSHKDGGPGAGPGAASSTADRGGSSQHKYHGELAEALSQRHSVRVDRAGGDGGGGTQTAGGVPGARRGGGGKLNELSMVYYNNVLSVPPLLLLSLMFGEPMRLRNYQHASNPEFTVVVLMGALLGFGVSFASIWCMSRTSATIYSLTGSMNKVVVAVVGMYAFREPINFTNLLSIAMGLGAGFLFVFAKSTPQGKEDKEKDRSSRPNSSIGVEEERQALLGGGEESGQNGLVGGAIVGPSVGAVGAGPNTGIVITVGAGGAVGGGQMLSARTSGGAAGLGLSRVVSTGSGGGGSSV</sequence>
<comment type="similarity">
    <text evidence="2">Belongs to the drug/metabolite transporter (DMT) superfamily. Plant drug/metabolite exporter (P-DME) (TC 2.A.7.4) family.</text>
</comment>
<dbReference type="RefSeq" id="XP_042927550.1">
    <property type="nucleotide sequence ID" value="XM_043059916.1"/>
</dbReference>
<feature type="transmembrane region" description="Helical" evidence="7">
    <location>
        <begin position="290"/>
        <end position="308"/>
    </location>
</feature>
<evidence type="ECO:0000256" key="1">
    <source>
        <dbReference type="ARBA" id="ARBA00004141"/>
    </source>
</evidence>
<evidence type="ECO:0000256" key="3">
    <source>
        <dbReference type="ARBA" id="ARBA00022692"/>
    </source>
</evidence>
<evidence type="ECO:0000256" key="5">
    <source>
        <dbReference type="ARBA" id="ARBA00023136"/>
    </source>
</evidence>
<dbReference type="Gramene" id="PNW87198">
    <property type="protein sequence ID" value="PNW87198"/>
    <property type="gene ID" value="CHLRE_02g112900v5"/>
</dbReference>
<protein>
    <recommendedName>
        <fullName evidence="8">EamA domain-containing protein</fullName>
    </recommendedName>
</protein>
<feature type="transmembrane region" description="Helical" evidence="7">
    <location>
        <begin position="98"/>
        <end position="128"/>
    </location>
</feature>
<keyword evidence="10" id="KW-1185">Reference proteome</keyword>
<dbReference type="AlphaFoldDB" id="A0A2K3E340"/>
<dbReference type="GO" id="GO:0005458">
    <property type="term" value="F:GDP-mannose transmembrane transporter activity"/>
    <property type="evidence" value="ECO:0000318"/>
    <property type="project" value="GO_Central"/>
</dbReference>
<dbReference type="Pfam" id="PF00892">
    <property type="entry name" value="EamA"/>
    <property type="match status" value="1"/>
</dbReference>
<dbReference type="ExpressionAtlas" id="A0A2K3E340">
    <property type="expression patterns" value="baseline and differential"/>
</dbReference>
<feature type="transmembrane region" description="Helical" evidence="7">
    <location>
        <begin position="64"/>
        <end position="86"/>
    </location>
</feature>
<comment type="subcellular location">
    <subcellularLocation>
        <location evidence="1">Membrane</location>
        <topology evidence="1">Multi-pass membrane protein</topology>
    </subcellularLocation>
</comment>
<keyword evidence="3 7" id="KW-0812">Transmembrane</keyword>
<proteinExistence type="inferred from homology"/>
<feature type="compositionally biased region" description="Polar residues" evidence="6">
    <location>
        <begin position="227"/>
        <end position="237"/>
    </location>
</feature>
<evidence type="ECO:0000256" key="7">
    <source>
        <dbReference type="SAM" id="Phobius"/>
    </source>
</evidence>
<keyword evidence="5 7" id="KW-0472">Membrane</keyword>
<dbReference type="OrthoDB" id="417037at2759"/>
<evidence type="ECO:0000256" key="6">
    <source>
        <dbReference type="SAM" id="MobiDB-lite"/>
    </source>
</evidence>
<dbReference type="GO" id="GO:1990570">
    <property type="term" value="P:GDP-mannose transmembrane transport"/>
    <property type="evidence" value="ECO:0000318"/>
    <property type="project" value="GO_Central"/>
</dbReference>
<evidence type="ECO:0000256" key="4">
    <source>
        <dbReference type="ARBA" id="ARBA00022989"/>
    </source>
</evidence>
<dbReference type="PANTHER" id="PTHR11132">
    <property type="entry name" value="SOLUTE CARRIER FAMILY 35"/>
    <property type="match status" value="1"/>
</dbReference>
<feature type="transmembrane region" description="Helical" evidence="7">
    <location>
        <begin position="328"/>
        <end position="347"/>
    </location>
</feature>
<feature type="transmembrane region" description="Helical" evidence="7">
    <location>
        <begin position="380"/>
        <end position="399"/>
    </location>
</feature>
<feature type="transmembrane region" description="Helical" evidence="7">
    <location>
        <begin position="148"/>
        <end position="168"/>
    </location>
</feature>
<keyword evidence="4 7" id="KW-1133">Transmembrane helix</keyword>
<evidence type="ECO:0000256" key="2">
    <source>
        <dbReference type="ARBA" id="ARBA00007635"/>
    </source>
</evidence>
<reference evidence="9 10" key="1">
    <citation type="journal article" date="2007" name="Science">
        <title>The Chlamydomonas genome reveals the evolution of key animal and plant functions.</title>
        <authorList>
            <person name="Merchant S.S."/>
            <person name="Prochnik S.E."/>
            <person name="Vallon O."/>
            <person name="Harris E.H."/>
            <person name="Karpowicz S.J."/>
            <person name="Witman G.B."/>
            <person name="Terry A."/>
            <person name="Salamov A."/>
            <person name="Fritz-Laylin L.K."/>
            <person name="Marechal-Drouard L."/>
            <person name="Marshall W.F."/>
            <person name="Qu L.H."/>
            <person name="Nelson D.R."/>
            <person name="Sanderfoot A.A."/>
            <person name="Spalding M.H."/>
            <person name="Kapitonov V.V."/>
            <person name="Ren Q."/>
            <person name="Ferris P."/>
            <person name="Lindquist E."/>
            <person name="Shapiro H."/>
            <person name="Lucas S.M."/>
            <person name="Grimwood J."/>
            <person name="Schmutz J."/>
            <person name="Cardol P."/>
            <person name="Cerutti H."/>
            <person name="Chanfreau G."/>
            <person name="Chen C.L."/>
            <person name="Cognat V."/>
            <person name="Croft M.T."/>
            <person name="Dent R."/>
            <person name="Dutcher S."/>
            <person name="Fernandez E."/>
            <person name="Fukuzawa H."/>
            <person name="Gonzalez-Ballester D."/>
            <person name="Gonzalez-Halphen D."/>
            <person name="Hallmann A."/>
            <person name="Hanikenne M."/>
            <person name="Hippler M."/>
            <person name="Inwood W."/>
            <person name="Jabbari K."/>
            <person name="Kalanon M."/>
            <person name="Kuras R."/>
            <person name="Lefebvre P.A."/>
            <person name="Lemaire S.D."/>
            <person name="Lobanov A.V."/>
            <person name="Lohr M."/>
            <person name="Manuell A."/>
            <person name="Meier I."/>
            <person name="Mets L."/>
            <person name="Mittag M."/>
            <person name="Mittelmeier T."/>
            <person name="Moroney J.V."/>
            <person name="Moseley J."/>
            <person name="Napoli C."/>
            <person name="Nedelcu A.M."/>
            <person name="Niyogi K."/>
            <person name="Novoselov S.V."/>
            <person name="Paulsen I.T."/>
            <person name="Pazour G."/>
            <person name="Purton S."/>
            <person name="Ral J.P."/>
            <person name="Riano-Pachon D.M."/>
            <person name="Riekhof W."/>
            <person name="Rymarquis L."/>
            <person name="Schroda M."/>
            <person name="Stern D."/>
            <person name="Umen J."/>
            <person name="Willows R."/>
            <person name="Wilson N."/>
            <person name="Zimmer S.L."/>
            <person name="Allmer J."/>
            <person name="Balk J."/>
            <person name="Bisova K."/>
            <person name="Chen C.J."/>
            <person name="Elias M."/>
            <person name="Gendler K."/>
            <person name="Hauser C."/>
            <person name="Lamb M.R."/>
            <person name="Ledford H."/>
            <person name="Long J.C."/>
            <person name="Minagawa J."/>
            <person name="Page M.D."/>
            <person name="Pan J."/>
            <person name="Pootakham W."/>
            <person name="Roje S."/>
            <person name="Rose A."/>
            <person name="Stahlberg E."/>
            <person name="Terauchi A.M."/>
            <person name="Yang P."/>
            <person name="Ball S."/>
            <person name="Bowler C."/>
            <person name="Dieckmann C.L."/>
            <person name="Gladyshev V.N."/>
            <person name="Green P."/>
            <person name="Jorgensen R."/>
            <person name="Mayfield S."/>
            <person name="Mueller-Roeber B."/>
            <person name="Rajamani S."/>
            <person name="Sayre R.T."/>
            <person name="Brokstein P."/>
            <person name="Dubchak I."/>
            <person name="Goodstein D."/>
            <person name="Hornick L."/>
            <person name="Huang Y.W."/>
            <person name="Jhaveri J."/>
            <person name="Luo Y."/>
            <person name="Martinez D."/>
            <person name="Ngau W.C."/>
            <person name="Otillar B."/>
            <person name="Poliakov A."/>
            <person name="Porter A."/>
            <person name="Szajkowski L."/>
            <person name="Werner G."/>
            <person name="Zhou K."/>
            <person name="Grigoriev I.V."/>
            <person name="Rokhsar D.S."/>
            <person name="Grossman A.R."/>
        </authorList>
    </citation>
    <scope>NUCLEOTIDE SEQUENCE [LARGE SCALE GENOMIC DNA]</scope>
    <source>
        <strain evidence="10">CC-503</strain>
    </source>
</reference>
<evidence type="ECO:0000313" key="10">
    <source>
        <dbReference type="Proteomes" id="UP000006906"/>
    </source>
</evidence>
<dbReference type="GO" id="GO:0016020">
    <property type="term" value="C:membrane"/>
    <property type="evidence" value="ECO:0007669"/>
    <property type="project" value="UniProtKB-SubCell"/>
</dbReference>
<evidence type="ECO:0000313" key="9">
    <source>
        <dbReference type="EMBL" id="PNW87198.1"/>
    </source>
</evidence>
<dbReference type="GO" id="GO:0015297">
    <property type="term" value="F:antiporter activity"/>
    <property type="evidence" value="ECO:0000318"/>
    <property type="project" value="GO_Central"/>
</dbReference>
<dbReference type="KEGG" id="cre:CHLRE_02g112900v5"/>
<dbReference type="GeneID" id="5725458"/>
<feature type="region of interest" description="Disordered" evidence="6">
    <location>
        <begin position="256"/>
        <end position="278"/>
    </location>
</feature>
<evidence type="ECO:0000259" key="8">
    <source>
        <dbReference type="Pfam" id="PF00892"/>
    </source>
</evidence>
<dbReference type="EMBL" id="CM008963">
    <property type="protein sequence ID" value="PNW87198.1"/>
    <property type="molecule type" value="Genomic_DNA"/>
</dbReference>
<dbReference type="GO" id="GO:0005794">
    <property type="term" value="C:Golgi apparatus"/>
    <property type="evidence" value="ECO:0000318"/>
    <property type="project" value="GO_Central"/>
</dbReference>
<dbReference type="SUPFAM" id="SSF103481">
    <property type="entry name" value="Multidrug resistance efflux transporter EmrE"/>
    <property type="match status" value="2"/>
</dbReference>
<name>A0A2K3E340_CHLRE</name>
<feature type="transmembrane region" description="Helical" evidence="7">
    <location>
        <begin position="354"/>
        <end position="374"/>
    </location>
</feature>
<accession>A0A2K3E340</accession>
<feature type="compositionally biased region" description="Gly residues" evidence="6">
    <location>
        <begin position="261"/>
        <end position="278"/>
    </location>
</feature>
<organism evidence="9 10">
    <name type="scientific">Chlamydomonas reinhardtii</name>
    <name type="common">Chlamydomonas smithii</name>
    <dbReference type="NCBI Taxonomy" id="3055"/>
    <lineage>
        <taxon>Eukaryota</taxon>
        <taxon>Viridiplantae</taxon>
        <taxon>Chlorophyta</taxon>
        <taxon>core chlorophytes</taxon>
        <taxon>Chlorophyceae</taxon>
        <taxon>CS clade</taxon>
        <taxon>Chlamydomonadales</taxon>
        <taxon>Chlamydomonadaceae</taxon>
        <taxon>Chlamydomonas</taxon>
    </lineage>
</organism>
<dbReference type="InParanoid" id="A0A2K3E340"/>
<feature type="region of interest" description="Disordered" evidence="6">
    <location>
        <begin position="210"/>
        <end position="237"/>
    </location>
</feature>
<gene>
    <name evidence="9" type="ORF">CHLRE_02g112900v5</name>
</gene>
<dbReference type="InterPro" id="IPR037185">
    <property type="entry name" value="EmrE-like"/>
</dbReference>
<dbReference type="InterPro" id="IPR000620">
    <property type="entry name" value="EamA_dom"/>
</dbReference>